<dbReference type="Proteomes" id="UP000317763">
    <property type="component" value="Unassembled WGS sequence"/>
</dbReference>
<organism evidence="1 2">
    <name type="scientific">Tepidimonas taiwanensis</name>
    <dbReference type="NCBI Taxonomy" id="307486"/>
    <lineage>
        <taxon>Bacteria</taxon>
        <taxon>Pseudomonadati</taxon>
        <taxon>Pseudomonadota</taxon>
        <taxon>Betaproteobacteria</taxon>
        <taxon>Burkholderiales</taxon>
        <taxon>Tepidimonas</taxon>
    </lineage>
</organism>
<protein>
    <recommendedName>
        <fullName evidence="3">Pilus formation protein N-terminal domain-containing protein</fullName>
    </recommendedName>
</protein>
<proteinExistence type="predicted"/>
<dbReference type="STRING" id="307486.GCA_000807215_02209"/>
<accession>A0A554XE33</accession>
<dbReference type="PROSITE" id="PS51257">
    <property type="entry name" value="PROKAR_LIPOPROTEIN"/>
    <property type="match status" value="1"/>
</dbReference>
<keyword evidence="2" id="KW-1185">Reference proteome</keyword>
<evidence type="ECO:0008006" key="3">
    <source>
        <dbReference type="Google" id="ProtNLM"/>
    </source>
</evidence>
<dbReference type="OrthoDB" id="8807767at2"/>
<dbReference type="RefSeq" id="WP_143897335.1">
    <property type="nucleotide sequence ID" value="NZ_CP083911.1"/>
</dbReference>
<name>A0A554XE33_9BURK</name>
<evidence type="ECO:0000313" key="1">
    <source>
        <dbReference type="EMBL" id="TSE34101.1"/>
    </source>
</evidence>
<sequence length="390" mass="38831">MKKWVEWCLAVIVMGLLAACGGGGGSPGKNPNAGDLSVGGLTALTVLPGESRFIPVTGGVPPYRAVSSEAALVAAAMDGSTLVVGGVTAGASANVVVRDNQGASVTIAVTVGTSVPLYTTAPANLSIGVGPSQARVFRVAGGVKPYTITGDNVLVATVTQLDAEQWRIEGQAIGTTNVRIRDAAGKELTVAVSVGSPELRISSDSLTLPAGIPASVVLSGGQKPYSIAGGIPAAIQVRPLAGTDDTFEITGLLATGDVDVVFADATGKTVKTKVTVNTATTQIRVSPSTVTVGENSGGSISFSVVTGARGNLTVLSSNPTLVAVSGITPPTFNADGTIRTNGSFVGAVTGCVAEDQNVVITVIDSNGSVGTATVTVRDNGNKSATDNCPQ</sequence>
<dbReference type="EMBL" id="VJOM01000001">
    <property type="protein sequence ID" value="TSE34101.1"/>
    <property type="molecule type" value="Genomic_DNA"/>
</dbReference>
<reference evidence="1 2" key="1">
    <citation type="submission" date="2019-07" db="EMBL/GenBank/DDBJ databases">
        <title>Tepidimonas taiwanensis I1-1 draft genome.</title>
        <authorList>
            <person name="Da Costa M.S."/>
            <person name="Froufe H.J.C."/>
            <person name="Egas C."/>
            <person name="Albuquerque L."/>
        </authorList>
    </citation>
    <scope>NUCLEOTIDE SEQUENCE [LARGE SCALE GENOMIC DNA]</scope>
    <source>
        <strain evidence="1 2">I1-1</strain>
    </source>
</reference>
<gene>
    <name evidence="1" type="ORF">Ttaiw_00161</name>
</gene>
<evidence type="ECO:0000313" key="2">
    <source>
        <dbReference type="Proteomes" id="UP000317763"/>
    </source>
</evidence>
<dbReference type="AlphaFoldDB" id="A0A554XE33"/>
<comment type="caution">
    <text evidence="1">The sequence shown here is derived from an EMBL/GenBank/DDBJ whole genome shotgun (WGS) entry which is preliminary data.</text>
</comment>